<dbReference type="PANTHER" id="PTHR40252:SF2">
    <property type="entry name" value="BLR0328 PROTEIN"/>
    <property type="match status" value="1"/>
</dbReference>
<accession>A0A1U7DLT3</accession>
<evidence type="ECO:0000313" key="5">
    <source>
        <dbReference type="Proteomes" id="UP000187266"/>
    </source>
</evidence>
<proteinExistence type="predicted"/>
<name>A0A1U7DLT3_9RHOB</name>
<feature type="domain" description="FIST" evidence="2">
    <location>
        <begin position="24"/>
        <end position="223"/>
    </location>
</feature>
<reference evidence="4 5" key="1">
    <citation type="submission" date="2017-01" db="EMBL/GenBank/DDBJ databases">
        <title>Genomic analysis of Xuhuaishuia manganoxidans DY6-4.</title>
        <authorList>
            <person name="Wang X."/>
        </authorList>
    </citation>
    <scope>NUCLEOTIDE SEQUENCE [LARGE SCALE GENOMIC DNA]</scope>
    <source>
        <strain evidence="4 5">DY6-4</strain>
    </source>
</reference>
<evidence type="ECO:0000259" key="2">
    <source>
        <dbReference type="SMART" id="SM00897"/>
    </source>
</evidence>
<evidence type="ECO:0000256" key="1">
    <source>
        <dbReference type="SAM" id="MobiDB-lite"/>
    </source>
</evidence>
<dbReference type="Pfam" id="PF08495">
    <property type="entry name" value="FIST"/>
    <property type="match status" value="1"/>
</dbReference>
<dbReference type="SMART" id="SM01204">
    <property type="entry name" value="FIST_C"/>
    <property type="match status" value="1"/>
</dbReference>
<sequence>MRSAHAMADAADPVAELVRGLGPEPMAAVFLFVSPAAPFDGVVASAQAALAPARVIACTTAGEISSEGYGEDTIVAVGLPATLFAVDTMLVDLDRIEQQELIGELIRTRSALAREAPLWPHEFAFLIVDGLSLKEDELTAALAPGLGPLPMFGGSSGDGTRFETTRIALDGQSHDNAAVLTVVRTACPVRVFSLDHLRPTKRRMVVTRADPARRIVHGINGEPAAREYARILGKDPEKLSPTTFAAHPVVVRIGATHHVRSIQSVTDAGELVFFSAIDEGLVLNLADAEPMTDHLDAGLTALGMEHGRAGPAFTPPDSILACDCMLRRLEASEKQMGRAISEILRRHNVVGFSTYGEQLGAMHVNQTMTGVAIFAPPADDGDDDSDAGSGPVPSRRR</sequence>
<keyword evidence="5" id="KW-1185">Reference proteome</keyword>
<evidence type="ECO:0000259" key="3">
    <source>
        <dbReference type="SMART" id="SM01204"/>
    </source>
</evidence>
<dbReference type="SMART" id="SM00897">
    <property type="entry name" value="FIST"/>
    <property type="match status" value="1"/>
</dbReference>
<gene>
    <name evidence="4" type="ORF">BV394_03525</name>
</gene>
<evidence type="ECO:0000313" key="4">
    <source>
        <dbReference type="EMBL" id="APX90940.1"/>
    </source>
</evidence>
<feature type="region of interest" description="Disordered" evidence="1">
    <location>
        <begin position="374"/>
        <end position="397"/>
    </location>
</feature>
<dbReference type="InterPro" id="IPR019494">
    <property type="entry name" value="FIST_C"/>
</dbReference>
<dbReference type="InterPro" id="IPR013702">
    <property type="entry name" value="FIST_domain_N"/>
</dbReference>
<dbReference type="PANTHER" id="PTHR40252">
    <property type="entry name" value="BLR0328 PROTEIN"/>
    <property type="match status" value="1"/>
</dbReference>
<dbReference type="STRING" id="1267768.BV394_03525"/>
<organism evidence="4 5">
    <name type="scientific">Brevirhabdus pacifica</name>
    <dbReference type="NCBI Taxonomy" id="1267768"/>
    <lineage>
        <taxon>Bacteria</taxon>
        <taxon>Pseudomonadati</taxon>
        <taxon>Pseudomonadota</taxon>
        <taxon>Alphaproteobacteria</taxon>
        <taxon>Rhodobacterales</taxon>
        <taxon>Paracoccaceae</taxon>
        <taxon>Brevirhabdus</taxon>
    </lineage>
</organism>
<dbReference type="Proteomes" id="UP000187266">
    <property type="component" value="Chromosome"/>
</dbReference>
<feature type="domain" description="FIST C-domain" evidence="3">
    <location>
        <begin position="224"/>
        <end position="361"/>
    </location>
</feature>
<dbReference type="EMBL" id="CP019124">
    <property type="protein sequence ID" value="APX90940.1"/>
    <property type="molecule type" value="Genomic_DNA"/>
</dbReference>
<dbReference type="Pfam" id="PF10442">
    <property type="entry name" value="FIST_C"/>
    <property type="match status" value="1"/>
</dbReference>
<dbReference type="AlphaFoldDB" id="A0A1U7DLT3"/>
<protein>
    <submittedName>
        <fullName evidence="4">GfdT protein</fullName>
    </submittedName>
</protein>